<keyword evidence="3" id="KW-1185">Reference proteome</keyword>
<dbReference type="InParanoid" id="A0A1Y2DLP1"/>
<accession>A0A1Y2DLP1</accession>
<evidence type="ECO:0000256" key="1">
    <source>
        <dbReference type="SAM" id="MobiDB-lite"/>
    </source>
</evidence>
<name>A0A1Y2DLP1_9PEZI</name>
<evidence type="ECO:0000313" key="3">
    <source>
        <dbReference type="Proteomes" id="UP000193689"/>
    </source>
</evidence>
<protein>
    <submittedName>
        <fullName evidence="2">Uncharacterized protein</fullName>
    </submittedName>
</protein>
<evidence type="ECO:0000313" key="2">
    <source>
        <dbReference type="EMBL" id="ORY60074.1"/>
    </source>
</evidence>
<dbReference type="GeneID" id="63777117"/>
<dbReference type="OrthoDB" id="4650842at2759"/>
<dbReference type="RefSeq" id="XP_040712508.1">
    <property type="nucleotide sequence ID" value="XM_040860905.1"/>
</dbReference>
<feature type="region of interest" description="Disordered" evidence="1">
    <location>
        <begin position="161"/>
        <end position="186"/>
    </location>
</feature>
<dbReference type="Proteomes" id="UP000193689">
    <property type="component" value="Unassembled WGS sequence"/>
</dbReference>
<dbReference type="EMBL" id="MCFJ01000012">
    <property type="protein sequence ID" value="ORY60074.1"/>
    <property type="molecule type" value="Genomic_DNA"/>
</dbReference>
<reference evidence="2 3" key="1">
    <citation type="submission" date="2016-07" db="EMBL/GenBank/DDBJ databases">
        <title>Pervasive Adenine N6-methylation of Active Genes in Fungi.</title>
        <authorList>
            <consortium name="DOE Joint Genome Institute"/>
            <person name="Mondo S.J."/>
            <person name="Dannebaum R.O."/>
            <person name="Kuo R.C."/>
            <person name="Labutti K."/>
            <person name="Haridas S."/>
            <person name="Kuo A."/>
            <person name="Salamov A."/>
            <person name="Ahrendt S.R."/>
            <person name="Lipzen A."/>
            <person name="Sullivan W."/>
            <person name="Andreopoulos W.B."/>
            <person name="Clum A."/>
            <person name="Lindquist E."/>
            <person name="Daum C."/>
            <person name="Ramamoorthy G.K."/>
            <person name="Gryganskyi A."/>
            <person name="Culley D."/>
            <person name="Magnuson J.K."/>
            <person name="James T.Y."/>
            <person name="O'Malley M.A."/>
            <person name="Stajich J.E."/>
            <person name="Spatafora J.W."/>
            <person name="Visel A."/>
            <person name="Grigoriev I.V."/>
        </authorList>
    </citation>
    <scope>NUCLEOTIDE SEQUENCE [LARGE SCALE GENOMIC DNA]</scope>
    <source>
        <strain evidence="2 3">CBS 129021</strain>
    </source>
</reference>
<gene>
    <name evidence="2" type="ORF">BCR38DRAFT_443842</name>
</gene>
<proteinExistence type="predicted"/>
<feature type="compositionally biased region" description="Low complexity" evidence="1">
    <location>
        <begin position="167"/>
        <end position="180"/>
    </location>
</feature>
<sequence length="196" mass="21779">MHCCHFDRHCQHQRFGVARTCYLHKCADANCVEPKQTAGQPPTIFGNLYPIWTTGQFCEKHTCTVFACQEKKGRDQLCAAHTCLVRNCKGQASTEFPGIGLCSEHRCKIEDCSQKRAAGYFCQQHTCRKTDCKEQAKTEGRGAGYCPCHYRKRRKRRNAGGWGGMAAGPYGNENVGGSDSSDSDDGAGFGYPHLVW</sequence>
<dbReference type="AlphaFoldDB" id="A0A1Y2DLP1"/>
<organism evidence="2 3">
    <name type="scientific">Pseudomassariella vexata</name>
    <dbReference type="NCBI Taxonomy" id="1141098"/>
    <lineage>
        <taxon>Eukaryota</taxon>
        <taxon>Fungi</taxon>
        <taxon>Dikarya</taxon>
        <taxon>Ascomycota</taxon>
        <taxon>Pezizomycotina</taxon>
        <taxon>Sordariomycetes</taxon>
        <taxon>Xylariomycetidae</taxon>
        <taxon>Amphisphaeriales</taxon>
        <taxon>Pseudomassariaceae</taxon>
        <taxon>Pseudomassariella</taxon>
    </lineage>
</organism>
<comment type="caution">
    <text evidence="2">The sequence shown here is derived from an EMBL/GenBank/DDBJ whole genome shotgun (WGS) entry which is preliminary data.</text>
</comment>